<sequence>MSTSSFANTGTLFGIYAGLGLVIFGIAGNIINIYLLYPTRSIPSSYLLFIASFFNIITLGEALLQRVLSLGFSVDGSSTIMAWCKSRFFVSFTVTLISLTCVCLASVDRFFVTCRSAVWRNRSKLITAKIALLISMVVITSINIPILIYTTITETTSSTGVITRKCSVINPDFVIYQNWVLRPILPGILPGIILGITGWLTYRNVASATGHQLRDTFQRGLTSMVLLQIIVIVIPLAPFAIMSIYQPLTASVPKSAYRVAQETLVSNITNILLYISYASNFYVYLISAPSYRQKFLQLFKCCYHRNHQNNRIGTRTKEQLEINRLSIEKQILPRISN</sequence>
<feature type="transmembrane region" description="Helical" evidence="8">
    <location>
        <begin position="47"/>
        <end position="68"/>
    </location>
</feature>
<dbReference type="SMART" id="SM01381">
    <property type="entry name" value="7TM_GPCR_Srsx"/>
    <property type="match status" value="1"/>
</dbReference>
<dbReference type="PANTHER" id="PTHR24243">
    <property type="entry name" value="G-PROTEIN COUPLED RECEPTOR"/>
    <property type="match status" value="1"/>
</dbReference>
<comment type="subcellular location">
    <subcellularLocation>
        <location evidence="1">Membrane</location>
        <topology evidence="1">Multi-pass membrane protein</topology>
    </subcellularLocation>
</comment>
<evidence type="ECO:0000256" key="1">
    <source>
        <dbReference type="ARBA" id="ARBA00004141"/>
    </source>
</evidence>
<feature type="transmembrane region" description="Helical" evidence="8">
    <location>
        <begin position="265"/>
        <end position="285"/>
    </location>
</feature>
<dbReference type="GO" id="GO:0004930">
    <property type="term" value="F:G protein-coupled receptor activity"/>
    <property type="evidence" value="ECO:0007669"/>
    <property type="project" value="UniProtKB-KW"/>
</dbReference>
<dbReference type="SUPFAM" id="SSF81321">
    <property type="entry name" value="Family A G protein-coupled receptor-like"/>
    <property type="match status" value="1"/>
</dbReference>
<keyword evidence="4" id="KW-0297">G-protein coupled receptor</keyword>
<dbReference type="Proteomes" id="UP000663891">
    <property type="component" value="Unassembled WGS sequence"/>
</dbReference>
<keyword evidence="3 8" id="KW-1133">Transmembrane helix</keyword>
<gene>
    <name evidence="10" type="ORF">VCS650_LOCUS39587</name>
</gene>
<evidence type="ECO:0000313" key="11">
    <source>
        <dbReference type="Proteomes" id="UP000663891"/>
    </source>
</evidence>
<reference evidence="10" key="1">
    <citation type="submission" date="2021-02" db="EMBL/GenBank/DDBJ databases">
        <authorList>
            <person name="Nowell W R."/>
        </authorList>
    </citation>
    <scope>NUCLEOTIDE SEQUENCE</scope>
</reference>
<evidence type="ECO:0000256" key="4">
    <source>
        <dbReference type="ARBA" id="ARBA00023040"/>
    </source>
</evidence>
<dbReference type="OrthoDB" id="10026782at2759"/>
<keyword evidence="7" id="KW-0807">Transducer</keyword>
<dbReference type="InterPro" id="IPR017452">
    <property type="entry name" value="GPCR_Rhodpsn_7TM"/>
</dbReference>
<dbReference type="EMBL" id="CAJNON010001332">
    <property type="protein sequence ID" value="CAF1452995.1"/>
    <property type="molecule type" value="Genomic_DNA"/>
</dbReference>
<keyword evidence="6" id="KW-0675">Receptor</keyword>
<proteinExistence type="predicted"/>
<dbReference type="PANTHER" id="PTHR24243:SF230">
    <property type="entry name" value="G-PROTEIN COUPLED RECEPTORS FAMILY 1 PROFILE DOMAIN-CONTAINING PROTEIN"/>
    <property type="match status" value="1"/>
</dbReference>
<feature type="transmembrane region" description="Helical" evidence="8">
    <location>
        <begin position="12"/>
        <end position="35"/>
    </location>
</feature>
<dbReference type="Gene3D" id="1.20.1070.10">
    <property type="entry name" value="Rhodopsin 7-helix transmembrane proteins"/>
    <property type="match status" value="1"/>
</dbReference>
<accession>A0A815PT64</accession>
<keyword evidence="2 8" id="KW-0812">Transmembrane</keyword>
<dbReference type="GO" id="GO:0005886">
    <property type="term" value="C:plasma membrane"/>
    <property type="evidence" value="ECO:0007669"/>
    <property type="project" value="TreeGrafter"/>
</dbReference>
<evidence type="ECO:0000256" key="3">
    <source>
        <dbReference type="ARBA" id="ARBA00022989"/>
    </source>
</evidence>
<feature type="transmembrane region" description="Helical" evidence="8">
    <location>
        <begin position="184"/>
        <end position="202"/>
    </location>
</feature>
<organism evidence="10 11">
    <name type="scientific">Adineta steineri</name>
    <dbReference type="NCBI Taxonomy" id="433720"/>
    <lineage>
        <taxon>Eukaryota</taxon>
        <taxon>Metazoa</taxon>
        <taxon>Spiralia</taxon>
        <taxon>Gnathifera</taxon>
        <taxon>Rotifera</taxon>
        <taxon>Eurotatoria</taxon>
        <taxon>Bdelloidea</taxon>
        <taxon>Adinetida</taxon>
        <taxon>Adinetidae</taxon>
        <taxon>Adineta</taxon>
    </lineage>
</organism>
<evidence type="ECO:0000313" key="10">
    <source>
        <dbReference type="EMBL" id="CAF1452995.1"/>
    </source>
</evidence>
<feature type="transmembrane region" description="Helical" evidence="8">
    <location>
        <begin position="88"/>
        <end position="107"/>
    </location>
</feature>
<evidence type="ECO:0000256" key="8">
    <source>
        <dbReference type="SAM" id="Phobius"/>
    </source>
</evidence>
<protein>
    <recommendedName>
        <fullName evidence="9">G-protein coupled receptors family 1 profile domain-containing protein</fullName>
    </recommendedName>
</protein>
<evidence type="ECO:0000256" key="7">
    <source>
        <dbReference type="ARBA" id="ARBA00023224"/>
    </source>
</evidence>
<evidence type="ECO:0000256" key="2">
    <source>
        <dbReference type="ARBA" id="ARBA00022692"/>
    </source>
</evidence>
<evidence type="ECO:0000259" key="9">
    <source>
        <dbReference type="PROSITE" id="PS50262"/>
    </source>
</evidence>
<dbReference type="AlphaFoldDB" id="A0A815PT64"/>
<feature type="domain" description="G-protein coupled receptors family 1 profile" evidence="9">
    <location>
        <begin position="28"/>
        <end position="284"/>
    </location>
</feature>
<feature type="transmembrane region" description="Helical" evidence="8">
    <location>
        <begin position="128"/>
        <end position="149"/>
    </location>
</feature>
<keyword evidence="5 8" id="KW-0472">Membrane</keyword>
<dbReference type="PROSITE" id="PS50262">
    <property type="entry name" value="G_PROTEIN_RECEP_F1_2"/>
    <property type="match status" value="1"/>
</dbReference>
<dbReference type="InterPro" id="IPR000276">
    <property type="entry name" value="GPCR_Rhodpsn"/>
</dbReference>
<comment type="caution">
    <text evidence="10">The sequence shown here is derived from an EMBL/GenBank/DDBJ whole genome shotgun (WGS) entry which is preliminary data.</text>
</comment>
<feature type="transmembrane region" description="Helical" evidence="8">
    <location>
        <begin position="223"/>
        <end position="245"/>
    </location>
</feature>
<evidence type="ECO:0000256" key="6">
    <source>
        <dbReference type="ARBA" id="ARBA00023170"/>
    </source>
</evidence>
<evidence type="ECO:0000256" key="5">
    <source>
        <dbReference type="ARBA" id="ARBA00023136"/>
    </source>
</evidence>
<name>A0A815PT64_9BILA</name>